<proteinExistence type="inferred from homology"/>
<dbReference type="Proteomes" id="UP001378592">
    <property type="component" value="Unassembled WGS sequence"/>
</dbReference>
<accession>A0AAN9VB22</accession>
<dbReference type="InterPro" id="IPR043504">
    <property type="entry name" value="Peptidase_S1_PA_chymotrypsin"/>
</dbReference>
<keyword evidence="3" id="KW-0720">Serine protease</keyword>
<evidence type="ECO:0000313" key="7">
    <source>
        <dbReference type="EMBL" id="KAK7794879.1"/>
    </source>
</evidence>
<gene>
    <name evidence="7" type="ORF">R5R35_010571</name>
</gene>
<protein>
    <recommendedName>
        <fullName evidence="6">Peptidase S1 domain-containing protein</fullName>
    </recommendedName>
</protein>
<evidence type="ECO:0000256" key="1">
    <source>
        <dbReference type="ARBA" id="ARBA00022670"/>
    </source>
</evidence>
<dbReference type="InterPro" id="IPR009003">
    <property type="entry name" value="Peptidase_S1_PA"/>
</dbReference>
<feature type="domain" description="Peptidase S1" evidence="6">
    <location>
        <begin position="1"/>
        <end position="122"/>
    </location>
</feature>
<name>A0AAN9VB22_9ORTH</name>
<keyword evidence="8" id="KW-1185">Reference proteome</keyword>
<dbReference type="SMART" id="SM00020">
    <property type="entry name" value="Tryp_SPc"/>
    <property type="match status" value="1"/>
</dbReference>
<dbReference type="AlphaFoldDB" id="A0AAN9VB22"/>
<keyword evidence="1" id="KW-0645">Protease</keyword>
<organism evidence="7 8">
    <name type="scientific">Gryllus longicercus</name>
    <dbReference type="NCBI Taxonomy" id="2509291"/>
    <lineage>
        <taxon>Eukaryota</taxon>
        <taxon>Metazoa</taxon>
        <taxon>Ecdysozoa</taxon>
        <taxon>Arthropoda</taxon>
        <taxon>Hexapoda</taxon>
        <taxon>Insecta</taxon>
        <taxon>Pterygota</taxon>
        <taxon>Neoptera</taxon>
        <taxon>Polyneoptera</taxon>
        <taxon>Orthoptera</taxon>
        <taxon>Ensifera</taxon>
        <taxon>Gryllidea</taxon>
        <taxon>Grylloidea</taxon>
        <taxon>Gryllidae</taxon>
        <taxon>Gryllinae</taxon>
        <taxon>Gryllus</taxon>
    </lineage>
</organism>
<reference evidence="7 8" key="1">
    <citation type="submission" date="2024-03" db="EMBL/GenBank/DDBJ databases">
        <title>The genome assembly and annotation of the cricket Gryllus longicercus Weissman &amp; Gray.</title>
        <authorList>
            <person name="Szrajer S."/>
            <person name="Gray D."/>
            <person name="Ylla G."/>
        </authorList>
    </citation>
    <scope>NUCLEOTIDE SEQUENCE [LARGE SCALE GENOMIC DNA]</scope>
    <source>
        <strain evidence="7">DAG 2021-001</strain>
        <tissue evidence="7">Whole body minus gut</tissue>
    </source>
</reference>
<comment type="similarity">
    <text evidence="5">Belongs to the peptidase S1 family. CLIP subfamily.</text>
</comment>
<dbReference type="Gene3D" id="2.40.10.10">
    <property type="entry name" value="Trypsin-like serine proteases"/>
    <property type="match status" value="1"/>
</dbReference>
<evidence type="ECO:0000259" key="6">
    <source>
        <dbReference type="PROSITE" id="PS50240"/>
    </source>
</evidence>
<evidence type="ECO:0000256" key="4">
    <source>
        <dbReference type="ARBA" id="ARBA00023157"/>
    </source>
</evidence>
<dbReference type="CDD" id="cd00190">
    <property type="entry name" value="Tryp_SPc"/>
    <property type="match status" value="1"/>
</dbReference>
<dbReference type="PROSITE" id="PS50240">
    <property type="entry name" value="TRYPSIN_DOM"/>
    <property type="match status" value="1"/>
</dbReference>
<sequence length="123" mass="12518">MQPIELASSAPLSGTLAVVTGWGLTNVGGSSPNTLHFLKLPIVSHSACDSFYGSGLITARMLCAGYPAGGQDACQGDNFGPLVAGGVQVGIVSWGYGCALPNYPGVYTNVANLRSWITANTGI</sequence>
<evidence type="ECO:0000313" key="8">
    <source>
        <dbReference type="Proteomes" id="UP001378592"/>
    </source>
</evidence>
<dbReference type="Pfam" id="PF00089">
    <property type="entry name" value="Trypsin"/>
    <property type="match status" value="1"/>
</dbReference>
<keyword evidence="4" id="KW-1015">Disulfide bond</keyword>
<evidence type="ECO:0000256" key="2">
    <source>
        <dbReference type="ARBA" id="ARBA00022801"/>
    </source>
</evidence>
<evidence type="ECO:0000256" key="5">
    <source>
        <dbReference type="ARBA" id="ARBA00024195"/>
    </source>
</evidence>
<keyword evidence="2" id="KW-0378">Hydrolase</keyword>
<dbReference type="PANTHER" id="PTHR24276">
    <property type="entry name" value="POLYSERASE-RELATED"/>
    <property type="match status" value="1"/>
</dbReference>
<dbReference type="SUPFAM" id="SSF50494">
    <property type="entry name" value="Trypsin-like serine proteases"/>
    <property type="match status" value="1"/>
</dbReference>
<dbReference type="GO" id="GO:0006508">
    <property type="term" value="P:proteolysis"/>
    <property type="evidence" value="ECO:0007669"/>
    <property type="project" value="UniProtKB-KW"/>
</dbReference>
<dbReference type="PANTHER" id="PTHR24276:SF91">
    <property type="entry name" value="AT26814P-RELATED"/>
    <property type="match status" value="1"/>
</dbReference>
<dbReference type="FunFam" id="2.40.10.10:FF:000002">
    <property type="entry name" value="Transmembrane protease serine"/>
    <property type="match status" value="1"/>
</dbReference>
<dbReference type="EMBL" id="JAZDUA010000313">
    <property type="protein sequence ID" value="KAK7794879.1"/>
    <property type="molecule type" value="Genomic_DNA"/>
</dbReference>
<dbReference type="InterPro" id="IPR050430">
    <property type="entry name" value="Peptidase_S1"/>
</dbReference>
<dbReference type="InterPro" id="IPR001254">
    <property type="entry name" value="Trypsin_dom"/>
</dbReference>
<dbReference type="GO" id="GO:0004252">
    <property type="term" value="F:serine-type endopeptidase activity"/>
    <property type="evidence" value="ECO:0007669"/>
    <property type="project" value="InterPro"/>
</dbReference>
<comment type="caution">
    <text evidence="7">The sequence shown here is derived from an EMBL/GenBank/DDBJ whole genome shotgun (WGS) entry which is preliminary data.</text>
</comment>
<evidence type="ECO:0000256" key="3">
    <source>
        <dbReference type="ARBA" id="ARBA00022825"/>
    </source>
</evidence>